<evidence type="ECO:0000313" key="2">
    <source>
        <dbReference type="Proteomes" id="UP000295530"/>
    </source>
</evidence>
<accession>A0A4R6EYF0</accession>
<dbReference type="AlphaFoldDB" id="A0A4R6EYF0"/>
<evidence type="ECO:0000313" key="1">
    <source>
        <dbReference type="EMBL" id="TDN64881.1"/>
    </source>
</evidence>
<dbReference type="Proteomes" id="UP000295530">
    <property type="component" value="Unassembled WGS sequence"/>
</dbReference>
<name>A0A4R6EYF0_SCAGO</name>
<organism evidence="1 2">
    <name type="scientific">Scandinavium goeteborgense</name>
    <dbReference type="NCBI Taxonomy" id="1851514"/>
    <lineage>
        <taxon>Bacteria</taxon>
        <taxon>Pseudomonadati</taxon>
        <taxon>Pseudomonadota</taxon>
        <taxon>Gammaproteobacteria</taxon>
        <taxon>Enterobacterales</taxon>
        <taxon>Enterobacteriaceae</taxon>
        <taxon>Scandinavium</taxon>
    </lineage>
</organism>
<protein>
    <submittedName>
        <fullName evidence="1">Uncharacterized protein</fullName>
    </submittedName>
</protein>
<reference evidence="1 2" key="1">
    <citation type="submission" date="2019-03" db="EMBL/GenBank/DDBJ databases">
        <title>Genomic analyses of the natural microbiome of Caenorhabditis elegans.</title>
        <authorList>
            <person name="Samuel B."/>
        </authorList>
    </citation>
    <scope>NUCLEOTIDE SEQUENCE [LARGE SCALE GENOMIC DNA]</scope>
    <source>
        <strain evidence="1 2">BIGb0156</strain>
    </source>
</reference>
<sequence length="37" mass="4457">MPQYKFICFPLRCRPHDVKTTMSKGYKYVNKKPKLIP</sequence>
<dbReference type="EMBL" id="SNVX01000001">
    <property type="protein sequence ID" value="TDN64881.1"/>
    <property type="molecule type" value="Genomic_DNA"/>
</dbReference>
<proteinExistence type="predicted"/>
<comment type="caution">
    <text evidence="1">The sequence shown here is derived from an EMBL/GenBank/DDBJ whole genome shotgun (WGS) entry which is preliminary data.</text>
</comment>
<gene>
    <name evidence="1" type="ORF">EC847_101826</name>
</gene>
<keyword evidence="2" id="KW-1185">Reference proteome</keyword>